<dbReference type="KEGG" id="eke:EK0264_03735"/>
<proteinExistence type="predicted"/>
<evidence type="ECO:0008006" key="3">
    <source>
        <dbReference type="Google" id="ProtNLM"/>
    </source>
</evidence>
<evidence type="ECO:0000313" key="1">
    <source>
        <dbReference type="EMBL" id="QHB99481.1"/>
    </source>
</evidence>
<reference evidence="1 2" key="1">
    <citation type="journal article" date="2018" name="Int. J. Syst. Evol. Microbiol.">
        <title>Epidermidibacterium keratini gen. nov., sp. nov., a member of the family Sporichthyaceae, isolated from keratin epidermis.</title>
        <authorList>
            <person name="Lee D.G."/>
            <person name="Trujillo M.E."/>
            <person name="Kang S."/>
            <person name="Nam J.J."/>
            <person name="Kim Y.J."/>
        </authorList>
    </citation>
    <scope>NUCLEOTIDE SEQUENCE [LARGE SCALE GENOMIC DNA]</scope>
    <source>
        <strain evidence="1 2">EPI-7</strain>
    </source>
</reference>
<dbReference type="AlphaFoldDB" id="A0A7L4YK69"/>
<accession>A0A7L4YK69</accession>
<keyword evidence="2" id="KW-1185">Reference proteome</keyword>
<protein>
    <recommendedName>
        <fullName evidence="3">Head-tail adaptor protein</fullName>
    </recommendedName>
</protein>
<sequence length="112" mass="12271">MSLLDGRHTLLVTPQIRVGDPVDGDRFVDGPQIEVRCNVQPVSEERSAALGLASRGVYRVSCRRWPAGAYWRAEWLEGGIELSYAQANPKVHRMSGATSHDVVYGVTEGPHG</sequence>
<dbReference type="EMBL" id="CP047156">
    <property type="protein sequence ID" value="QHB99481.1"/>
    <property type="molecule type" value="Genomic_DNA"/>
</dbReference>
<gene>
    <name evidence="1" type="ORF">EK0264_03735</name>
</gene>
<dbReference type="RefSeq" id="WP_159543078.1">
    <property type="nucleotide sequence ID" value="NZ_CP047156.1"/>
</dbReference>
<evidence type="ECO:0000313" key="2">
    <source>
        <dbReference type="Proteomes" id="UP000463857"/>
    </source>
</evidence>
<organism evidence="1 2">
    <name type="scientific">Epidermidibacterium keratini</name>
    <dbReference type="NCBI Taxonomy" id="1891644"/>
    <lineage>
        <taxon>Bacteria</taxon>
        <taxon>Bacillati</taxon>
        <taxon>Actinomycetota</taxon>
        <taxon>Actinomycetes</taxon>
        <taxon>Sporichthyales</taxon>
        <taxon>Sporichthyaceae</taxon>
        <taxon>Epidermidibacterium</taxon>
    </lineage>
</organism>
<name>A0A7L4YK69_9ACTN</name>
<dbReference type="InParanoid" id="A0A7L4YK69"/>
<dbReference type="Proteomes" id="UP000463857">
    <property type="component" value="Chromosome"/>
</dbReference>